<dbReference type="Proteomes" id="UP000322873">
    <property type="component" value="Unassembled WGS sequence"/>
</dbReference>
<evidence type="ECO:0000313" key="1">
    <source>
        <dbReference type="EMBL" id="KAA8576975.1"/>
    </source>
</evidence>
<gene>
    <name evidence="1" type="ORF">EYC84_007001</name>
</gene>
<accession>A0A5M9KDD6</accession>
<keyword evidence="2" id="KW-1185">Reference proteome</keyword>
<dbReference type="AlphaFoldDB" id="A0A5M9KDD6"/>
<protein>
    <submittedName>
        <fullName evidence="1">Uncharacterized protein</fullName>
    </submittedName>
</protein>
<name>A0A5M9KDD6_MONFR</name>
<organism evidence="1 2">
    <name type="scientific">Monilinia fructicola</name>
    <name type="common">Brown rot fungus</name>
    <name type="synonym">Ciboria fructicola</name>
    <dbReference type="NCBI Taxonomy" id="38448"/>
    <lineage>
        <taxon>Eukaryota</taxon>
        <taxon>Fungi</taxon>
        <taxon>Dikarya</taxon>
        <taxon>Ascomycota</taxon>
        <taxon>Pezizomycotina</taxon>
        <taxon>Leotiomycetes</taxon>
        <taxon>Helotiales</taxon>
        <taxon>Sclerotiniaceae</taxon>
        <taxon>Monilinia</taxon>
    </lineage>
</organism>
<comment type="caution">
    <text evidence="1">The sequence shown here is derived from an EMBL/GenBank/DDBJ whole genome shotgun (WGS) entry which is preliminary data.</text>
</comment>
<proteinExistence type="predicted"/>
<sequence>MQASTVDSRQSTVITSDHQIAPSNTMTKQCIIQQDKMSRLGRGTGDDGAVREIQIQERERGVIKDIPKASREREDLARDVQMNGRARGVKIAAGRNSPTPPTARRIVVSSFELRCARVSMLVHGHHRYPSVSDNTRPVAPRARVSHCQTNTLSNQIYIYMYKKLACSAEQGSRLIRLLRLSTHRSDS</sequence>
<reference evidence="1 2" key="1">
    <citation type="submission" date="2019-06" db="EMBL/GenBank/DDBJ databases">
        <title>Genome Sequence of the Brown Rot Fungal Pathogen Monilinia fructicola.</title>
        <authorList>
            <person name="De Miccolis Angelini R.M."/>
            <person name="Landi L."/>
            <person name="Abate D."/>
            <person name="Pollastro S."/>
            <person name="Romanazzi G."/>
            <person name="Faretra F."/>
        </authorList>
    </citation>
    <scope>NUCLEOTIDE SEQUENCE [LARGE SCALE GENOMIC DNA]</scope>
    <source>
        <strain evidence="1 2">Mfrc123</strain>
    </source>
</reference>
<evidence type="ECO:0000313" key="2">
    <source>
        <dbReference type="Proteomes" id="UP000322873"/>
    </source>
</evidence>
<dbReference type="EMBL" id="VICG01000001">
    <property type="protein sequence ID" value="KAA8576975.1"/>
    <property type="molecule type" value="Genomic_DNA"/>
</dbReference>